<accession>A0A381WY83</accession>
<feature type="transmembrane region" description="Helical" evidence="6">
    <location>
        <begin position="12"/>
        <end position="41"/>
    </location>
</feature>
<dbReference type="EMBL" id="UINC01013280">
    <property type="protein sequence ID" value="SVA57499.1"/>
    <property type="molecule type" value="Genomic_DNA"/>
</dbReference>
<feature type="transmembrane region" description="Helical" evidence="6">
    <location>
        <begin position="286"/>
        <end position="305"/>
    </location>
</feature>
<sequence length="308" mass="33292">MPLTDKSRLLITLVGFGLALLIAHPAFALLLGAVISIVFVPKLPKITKQGGKFLLQGAIVSLGLTMNVQTLWNVSQDYSVLIVGYVFSTLCVGILLGRFLRTDADQARLLVSGTAICGATAIATLAPVIRARSESVAVCLAIVFLLNAIAILVLPQIGGYFGLSQTQFGVWVALAIHDTSSVVGAAAIYGDEALQVATTVKLVRTLWLIPLILAAGILMNRRETKTRLPGFVLLFVLFSIIGSMSNMPVEWLTGIKMLSRMMLVAALFFMGLEITRQALRKVNGRAVWLGVCLWLIVLPTTFWAVKLW</sequence>
<keyword evidence="2" id="KW-1003">Cell membrane</keyword>
<evidence type="ECO:0000256" key="3">
    <source>
        <dbReference type="ARBA" id="ARBA00022692"/>
    </source>
</evidence>
<evidence type="ECO:0000256" key="6">
    <source>
        <dbReference type="SAM" id="Phobius"/>
    </source>
</evidence>
<dbReference type="PANTHER" id="PTHR30106:SF1">
    <property type="entry name" value="UPF0324 MEMBRANE PROTEIN FN0533"/>
    <property type="match status" value="1"/>
</dbReference>
<feature type="transmembrane region" description="Helical" evidence="6">
    <location>
        <begin position="231"/>
        <end position="249"/>
    </location>
</feature>
<keyword evidence="4 6" id="KW-1133">Transmembrane helix</keyword>
<keyword evidence="5 6" id="KW-0472">Membrane</keyword>
<name>A0A381WY83_9ZZZZ</name>
<evidence type="ECO:0000256" key="2">
    <source>
        <dbReference type="ARBA" id="ARBA00022475"/>
    </source>
</evidence>
<evidence type="ECO:0000256" key="1">
    <source>
        <dbReference type="ARBA" id="ARBA00004651"/>
    </source>
</evidence>
<dbReference type="InterPro" id="IPR018383">
    <property type="entry name" value="UPF0324_pro"/>
</dbReference>
<gene>
    <name evidence="7" type="ORF">METZ01_LOCUS110353</name>
</gene>
<organism evidence="7">
    <name type="scientific">marine metagenome</name>
    <dbReference type="NCBI Taxonomy" id="408172"/>
    <lineage>
        <taxon>unclassified sequences</taxon>
        <taxon>metagenomes</taxon>
        <taxon>ecological metagenomes</taxon>
    </lineage>
</organism>
<proteinExistence type="predicted"/>
<feature type="transmembrane region" description="Helical" evidence="6">
    <location>
        <begin position="168"/>
        <end position="190"/>
    </location>
</feature>
<keyword evidence="3 6" id="KW-0812">Transmembrane</keyword>
<dbReference type="Pfam" id="PF03601">
    <property type="entry name" value="Cons_hypoth698"/>
    <property type="match status" value="1"/>
</dbReference>
<evidence type="ECO:0000313" key="7">
    <source>
        <dbReference type="EMBL" id="SVA57499.1"/>
    </source>
</evidence>
<dbReference type="PANTHER" id="PTHR30106">
    <property type="entry name" value="INNER MEMBRANE PROTEIN YEIH-RELATED"/>
    <property type="match status" value="1"/>
</dbReference>
<feature type="transmembrane region" description="Helical" evidence="6">
    <location>
        <begin position="202"/>
        <end position="219"/>
    </location>
</feature>
<reference evidence="7" key="1">
    <citation type="submission" date="2018-05" db="EMBL/GenBank/DDBJ databases">
        <authorList>
            <person name="Lanie J.A."/>
            <person name="Ng W.-L."/>
            <person name="Kazmierczak K.M."/>
            <person name="Andrzejewski T.M."/>
            <person name="Davidsen T.M."/>
            <person name="Wayne K.J."/>
            <person name="Tettelin H."/>
            <person name="Glass J.I."/>
            <person name="Rusch D."/>
            <person name="Podicherti R."/>
            <person name="Tsui H.-C.T."/>
            <person name="Winkler M.E."/>
        </authorList>
    </citation>
    <scope>NUCLEOTIDE SEQUENCE</scope>
</reference>
<dbReference type="GO" id="GO:0005886">
    <property type="term" value="C:plasma membrane"/>
    <property type="evidence" value="ECO:0007669"/>
    <property type="project" value="UniProtKB-SubCell"/>
</dbReference>
<protein>
    <recommendedName>
        <fullName evidence="8">Sulfate exporter family transporter</fullName>
    </recommendedName>
</protein>
<evidence type="ECO:0000256" key="4">
    <source>
        <dbReference type="ARBA" id="ARBA00022989"/>
    </source>
</evidence>
<feature type="transmembrane region" description="Helical" evidence="6">
    <location>
        <begin position="78"/>
        <end position="97"/>
    </location>
</feature>
<evidence type="ECO:0000256" key="5">
    <source>
        <dbReference type="ARBA" id="ARBA00023136"/>
    </source>
</evidence>
<evidence type="ECO:0008006" key="8">
    <source>
        <dbReference type="Google" id="ProtNLM"/>
    </source>
</evidence>
<feature type="transmembrane region" description="Helical" evidence="6">
    <location>
        <begin position="255"/>
        <end position="274"/>
    </location>
</feature>
<comment type="subcellular location">
    <subcellularLocation>
        <location evidence="1">Cell membrane</location>
        <topology evidence="1">Multi-pass membrane protein</topology>
    </subcellularLocation>
</comment>
<feature type="transmembrane region" description="Helical" evidence="6">
    <location>
        <begin position="135"/>
        <end position="156"/>
    </location>
</feature>
<feature type="transmembrane region" description="Helical" evidence="6">
    <location>
        <begin position="109"/>
        <end position="129"/>
    </location>
</feature>
<dbReference type="AlphaFoldDB" id="A0A381WY83"/>